<dbReference type="Proteomes" id="UP000000702">
    <property type="component" value="Unassembled WGS sequence"/>
</dbReference>
<sequence>MYGHVVKVFPVHGIVFVGNIPTCEKLIMSVVWKSLLHDVLWQILPITRTHVPSGVSSESLKLRRHGTLVFQLPRTWGLFLDVLLKYAGTRQPQVPPLRARHGKCARVRISHHINPTKGCRPAQHSSPTSLAAPLVLPVVALEDTKIDGQFKKKRYEKKC</sequence>
<dbReference type="EMBL" id="CAEQ01000853">
    <property type="protein sequence ID" value="CCD12749.1"/>
    <property type="molecule type" value="Genomic_DNA"/>
</dbReference>
<dbReference type="AlphaFoldDB" id="F9W6E4"/>
<protein>
    <submittedName>
        <fullName evidence="1">WGS project CAEQ00000000 data, annotated contig 1451</fullName>
    </submittedName>
</protein>
<dbReference type="VEuPathDB" id="TriTrypDB:TcIL3000_0_36030"/>
<proteinExistence type="predicted"/>
<gene>
    <name evidence="1" type="ORF">TCIL3000_0_36030</name>
</gene>
<accession>F9W6E4</accession>
<reference evidence="2" key="1">
    <citation type="submission" date="2011-07" db="EMBL/GenBank/DDBJ databases">
        <title>Divergent evolution of antigenic variation in African trypanosomes.</title>
        <authorList>
            <person name="Jackson A.P."/>
            <person name="Berry A."/>
            <person name="Allison H.C."/>
            <person name="Burton P."/>
            <person name="Anderson J."/>
            <person name="Aslett M."/>
            <person name="Brown R."/>
            <person name="Corton N."/>
            <person name="Harris D."/>
            <person name="Hauser H."/>
            <person name="Gamble J."/>
            <person name="Gilderthorp R."/>
            <person name="McQuillan J."/>
            <person name="Quail M.A."/>
            <person name="Sanders M."/>
            <person name="Van Tonder A."/>
            <person name="Ginger M.L."/>
            <person name="Donelson J.E."/>
            <person name="Field M.C."/>
            <person name="Barry J.D."/>
            <person name="Berriman M."/>
            <person name="Hertz-Fowler C."/>
        </authorList>
    </citation>
    <scope>NUCLEOTIDE SEQUENCE [LARGE SCALE GENOMIC DNA]</scope>
    <source>
        <strain evidence="2">IL3000</strain>
    </source>
</reference>
<reference evidence="1 2" key="2">
    <citation type="journal article" date="2012" name="Proc. Natl. Acad. Sci. U.S.A.">
        <title>Antigenic diversity is generated by distinct evolutionary mechanisms in African trypanosome species.</title>
        <authorList>
            <person name="Jackson A.P."/>
            <person name="Berry A."/>
            <person name="Aslett M."/>
            <person name="Allison H.C."/>
            <person name="Burton P."/>
            <person name="Vavrova-Anderson J."/>
            <person name="Brown R."/>
            <person name="Browne H."/>
            <person name="Corton N."/>
            <person name="Hauser H."/>
            <person name="Gamble J."/>
            <person name="Gilderthorp R."/>
            <person name="Marcello L."/>
            <person name="McQuillan J."/>
            <person name="Otto T.D."/>
            <person name="Quail M.A."/>
            <person name="Sanders M.J."/>
            <person name="van Tonder A."/>
            <person name="Ginger M.L."/>
            <person name="Field M.C."/>
            <person name="Barry J.D."/>
            <person name="Hertz-Fowler C."/>
            <person name="Berriman M."/>
        </authorList>
    </citation>
    <scope>NUCLEOTIDE SEQUENCE [LARGE SCALE GENOMIC DNA]</scope>
    <source>
        <strain evidence="1 2">IL3000</strain>
    </source>
</reference>
<evidence type="ECO:0000313" key="2">
    <source>
        <dbReference type="Proteomes" id="UP000000702"/>
    </source>
</evidence>
<organism evidence="1 2">
    <name type="scientific">Trypanosoma congolense (strain IL3000)</name>
    <dbReference type="NCBI Taxonomy" id="1068625"/>
    <lineage>
        <taxon>Eukaryota</taxon>
        <taxon>Discoba</taxon>
        <taxon>Euglenozoa</taxon>
        <taxon>Kinetoplastea</taxon>
        <taxon>Metakinetoplastina</taxon>
        <taxon>Trypanosomatida</taxon>
        <taxon>Trypanosomatidae</taxon>
        <taxon>Trypanosoma</taxon>
        <taxon>Nannomonas</taxon>
    </lineage>
</organism>
<comment type="caution">
    <text evidence="1">The sequence shown here is derived from an EMBL/GenBank/DDBJ whole genome shotgun (WGS) entry which is preliminary data.</text>
</comment>
<evidence type="ECO:0000313" key="1">
    <source>
        <dbReference type="EMBL" id="CCD12749.1"/>
    </source>
</evidence>
<name>F9W6E4_TRYCI</name>
<keyword evidence="2" id="KW-1185">Reference proteome</keyword>